<keyword evidence="2" id="KW-0472">Membrane</keyword>
<accession>A0A0P9SC69</accession>
<gene>
    <name evidence="4" type="ORF">ALO68_200119</name>
</gene>
<comment type="caution">
    <text evidence="4">The sequence shown here is derived from an EMBL/GenBank/DDBJ whole genome shotgun (WGS) entry which is preliminary data.</text>
</comment>
<dbReference type="InterPro" id="IPR008900">
    <property type="entry name" value="Zot_N"/>
</dbReference>
<sequence>MFKLVTGLPGEGKTSNELWDFLNNPAYSGRPKYCTPINGFDPSAHGVVAIDHIKGWQELPEGSVIFCDEVQDFCGTDIPREPPEWIKKLARHRYGGYDFIVTTQSPMYLHPFARKLAKPHVHYHRPWNMKMVRYEFESAQGDPLSKSAKSLGQRKFVTPNPEVFKLYTSTVLDTHKAKPPKKLIGLILIALLMIGLGGYLGLRQVNSLSKPKEDSVLATHAAKPAPQPETQTSMSFSPPVVNLQAETSTWNAESIKPRIAGLPHTAPIYDALTAPTDFPRVAACMSSAERGTCKCYSQQGTPLDVPVSACFVFVKVGTFDPWLSGRHQDQQDHSQQSVAQAAPQTVPIDASQVPVKNKGAQFTVVADSSRPAPAAKQ</sequence>
<reference evidence="4 5" key="1">
    <citation type="submission" date="2015-09" db="EMBL/GenBank/DDBJ databases">
        <title>Genome announcement of multiple Pseudomonas syringae strains.</title>
        <authorList>
            <person name="Thakur S."/>
            <person name="Wang P.W."/>
            <person name="Gong Y."/>
            <person name="Weir B.S."/>
            <person name="Guttman D.S."/>
        </authorList>
    </citation>
    <scope>NUCLEOTIDE SEQUENCE [LARGE SCALE GENOMIC DNA]</scope>
    <source>
        <strain evidence="4 5">ICMP4531</strain>
    </source>
</reference>
<name>A0A0P9SC69_9PSED</name>
<protein>
    <recommendedName>
        <fullName evidence="3">Zona occludens toxin N-terminal domain-containing protein</fullName>
    </recommendedName>
</protein>
<dbReference type="AlphaFoldDB" id="A0A0P9SC69"/>
<feature type="region of interest" description="Disordered" evidence="1">
    <location>
        <begin position="325"/>
        <end position="353"/>
    </location>
</feature>
<keyword evidence="2" id="KW-0812">Transmembrane</keyword>
<feature type="transmembrane region" description="Helical" evidence="2">
    <location>
        <begin position="183"/>
        <end position="202"/>
    </location>
</feature>
<organism evidence="4 5">
    <name type="scientific">Pseudomonas syringae pv. helianthi</name>
    <dbReference type="NCBI Taxonomy" id="251654"/>
    <lineage>
        <taxon>Bacteria</taxon>
        <taxon>Pseudomonadati</taxon>
        <taxon>Pseudomonadota</taxon>
        <taxon>Gammaproteobacteria</taxon>
        <taxon>Pseudomonadales</taxon>
        <taxon>Pseudomonadaceae</taxon>
        <taxon>Pseudomonas</taxon>
    </lineage>
</organism>
<dbReference type="RefSeq" id="WP_082440980.1">
    <property type="nucleotide sequence ID" value="NZ_CP092918.1"/>
</dbReference>
<evidence type="ECO:0000256" key="2">
    <source>
        <dbReference type="SAM" id="Phobius"/>
    </source>
</evidence>
<feature type="domain" description="Zona occludens toxin N-terminal" evidence="3">
    <location>
        <begin position="1"/>
        <end position="171"/>
    </location>
</feature>
<evidence type="ECO:0000313" key="5">
    <source>
        <dbReference type="Proteomes" id="UP000050557"/>
    </source>
</evidence>
<dbReference type="Proteomes" id="UP000050557">
    <property type="component" value="Unassembled WGS sequence"/>
</dbReference>
<keyword evidence="2" id="KW-1133">Transmembrane helix</keyword>
<evidence type="ECO:0000256" key="1">
    <source>
        <dbReference type="SAM" id="MobiDB-lite"/>
    </source>
</evidence>
<dbReference type="Pfam" id="PF05707">
    <property type="entry name" value="Zot"/>
    <property type="match status" value="1"/>
</dbReference>
<dbReference type="Gene3D" id="3.40.50.300">
    <property type="entry name" value="P-loop containing nucleotide triphosphate hydrolases"/>
    <property type="match status" value="1"/>
</dbReference>
<dbReference type="PATRIC" id="fig|251654.3.peg.564"/>
<evidence type="ECO:0000259" key="3">
    <source>
        <dbReference type="Pfam" id="PF05707"/>
    </source>
</evidence>
<proteinExistence type="predicted"/>
<evidence type="ECO:0000313" key="4">
    <source>
        <dbReference type="EMBL" id="KPX49169.1"/>
    </source>
</evidence>
<dbReference type="InterPro" id="IPR027417">
    <property type="entry name" value="P-loop_NTPase"/>
</dbReference>
<dbReference type="EMBL" id="LJQM01000028">
    <property type="protein sequence ID" value="KPX49169.1"/>
    <property type="molecule type" value="Genomic_DNA"/>
</dbReference>